<evidence type="ECO:0000256" key="1">
    <source>
        <dbReference type="ARBA" id="ARBA00004606"/>
    </source>
</evidence>
<evidence type="ECO:0000259" key="9">
    <source>
        <dbReference type="PROSITE" id="PS51762"/>
    </source>
</evidence>
<keyword evidence="11" id="KW-1185">Reference proteome</keyword>
<dbReference type="SUPFAM" id="SSF49899">
    <property type="entry name" value="Concanavalin A-like lectins/glucanases"/>
    <property type="match status" value="1"/>
</dbReference>
<dbReference type="FunFam" id="2.60.120.200:FF:000259">
    <property type="entry name" value="Chromosome 9, whole genome shotgun sequence"/>
    <property type="match status" value="1"/>
</dbReference>
<evidence type="ECO:0000256" key="3">
    <source>
        <dbReference type="ARBA" id="ARBA00022692"/>
    </source>
</evidence>
<dbReference type="OrthoDB" id="412647at2759"/>
<accession>A0A8H5D9G0</accession>
<evidence type="ECO:0000256" key="4">
    <source>
        <dbReference type="ARBA" id="ARBA00022968"/>
    </source>
</evidence>
<keyword evidence="6" id="KW-0472">Membrane</keyword>
<gene>
    <name evidence="10" type="ORF">D9756_005277</name>
</gene>
<dbReference type="EMBL" id="JAACJO010000008">
    <property type="protein sequence ID" value="KAF5354727.1"/>
    <property type="molecule type" value="Genomic_DNA"/>
</dbReference>
<dbReference type="GO" id="GO:0031505">
    <property type="term" value="P:fungal-type cell wall organization"/>
    <property type="evidence" value="ECO:0007669"/>
    <property type="project" value="TreeGrafter"/>
</dbReference>
<feature type="domain" description="GH16" evidence="9">
    <location>
        <begin position="64"/>
        <end position="457"/>
    </location>
</feature>
<evidence type="ECO:0000256" key="8">
    <source>
        <dbReference type="ARBA" id="ARBA00023316"/>
    </source>
</evidence>
<dbReference type="PROSITE" id="PS51762">
    <property type="entry name" value="GH16_2"/>
    <property type="match status" value="1"/>
</dbReference>
<comment type="subcellular location">
    <subcellularLocation>
        <location evidence="1">Membrane</location>
        <topology evidence="1">Single-pass type II membrane protein</topology>
    </subcellularLocation>
</comment>
<dbReference type="GO" id="GO:0006078">
    <property type="term" value="P:(1-&gt;6)-beta-D-glucan biosynthetic process"/>
    <property type="evidence" value="ECO:0007669"/>
    <property type="project" value="TreeGrafter"/>
</dbReference>
<keyword evidence="5" id="KW-1133">Transmembrane helix</keyword>
<dbReference type="GO" id="GO:0005886">
    <property type="term" value="C:plasma membrane"/>
    <property type="evidence" value="ECO:0007669"/>
    <property type="project" value="TreeGrafter"/>
</dbReference>
<evidence type="ECO:0000256" key="7">
    <source>
        <dbReference type="ARBA" id="ARBA00023180"/>
    </source>
</evidence>
<comment type="similarity">
    <text evidence="2">Belongs to the SKN1/KRE6 family.</text>
</comment>
<dbReference type="Proteomes" id="UP000559027">
    <property type="component" value="Unassembled WGS sequence"/>
</dbReference>
<dbReference type="GO" id="GO:0005789">
    <property type="term" value="C:endoplasmic reticulum membrane"/>
    <property type="evidence" value="ECO:0007669"/>
    <property type="project" value="TreeGrafter"/>
</dbReference>
<dbReference type="InterPro" id="IPR000757">
    <property type="entry name" value="Beta-glucanase-like"/>
</dbReference>
<keyword evidence="3" id="KW-0812">Transmembrane</keyword>
<dbReference type="PANTHER" id="PTHR31361:SF1">
    <property type="entry name" value="BETA-GLUCAN SYNTHESIS-ASSOCIATED PROTEIN KRE6-RELATED"/>
    <property type="match status" value="1"/>
</dbReference>
<evidence type="ECO:0000313" key="11">
    <source>
        <dbReference type="Proteomes" id="UP000559027"/>
    </source>
</evidence>
<dbReference type="Pfam" id="PF03935">
    <property type="entry name" value="SKN1_KRE6_Sbg1"/>
    <property type="match status" value="2"/>
</dbReference>
<evidence type="ECO:0000313" key="10">
    <source>
        <dbReference type="EMBL" id="KAF5354727.1"/>
    </source>
</evidence>
<protein>
    <recommendedName>
        <fullName evidence="9">GH16 domain-containing protein</fullName>
    </recommendedName>
</protein>
<dbReference type="PANTHER" id="PTHR31361">
    <property type="entry name" value="BETA-GLUCAN SYNTHESIS-ASSOCIATED PROTEIN KRE6-RELATED"/>
    <property type="match status" value="1"/>
</dbReference>
<keyword evidence="8" id="KW-0961">Cell wall biogenesis/degradation</keyword>
<comment type="caution">
    <text evidence="10">The sequence shown here is derived from an EMBL/GenBank/DDBJ whole genome shotgun (WGS) entry which is preliminary data.</text>
</comment>
<organism evidence="10 11">
    <name type="scientific">Leucocoprinus leucothites</name>
    <dbReference type="NCBI Taxonomy" id="201217"/>
    <lineage>
        <taxon>Eukaryota</taxon>
        <taxon>Fungi</taxon>
        <taxon>Dikarya</taxon>
        <taxon>Basidiomycota</taxon>
        <taxon>Agaricomycotina</taxon>
        <taxon>Agaricomycetes</taxon>
        <taxon>Agaricomycetidae</taxon>
        <taxon>Agaricales</taxon>
        <taxon>Agaricineae</taxon>
        <taxon>Agaricaceae</taxon>
        <taxon>Leucocoprinus</taxon>
    </lineage>
</organism>
<name>A0A8H5D9G0_9AGAR</name>
<dbReference type="GO" id="GO:0015926">
    <property type="term" value="F:glucosidase activity"/>
    <property type="evidence" value="ECO:0007669"/>
    <property type="project" value="TreeGrafter"/>
</dbReference>
<dbReference type="AlphaFoldDB" id="A0A8H5D9G0"/>
<proteinExistence type="inferred from homology"/>
<dbReference type="InterPro" id="IPR005629">
    <property type="entry name" value="Skn1/Kre6/Sbg1"/>
</dbReference>
<keyword evidence="7" id="KW-0325">Glycoprotein</keyword>
<dbReference type="Gene3D" id="2.60.120.200">
    <property type="match status" value="2"/>
</dbReference>
<sequence>MLFTVTVLPQSIGWPVITSVQHRPLDTFGAYNIGGINSSGQVPVLSGNRGLIDLDTPKEAYVASSWNDPSQELQLVFSDEFNVDGRTFYPGDDPYWEAVDLHYWQTNNIEWYDPEAITTEGGSLVITLSQKETHDLQYEGGLMSTWNKLCFTGGYIETSVQLPGFNSVLGFWPAIWAMGNLGRAGYGASLEGTVRPKFAIFISTKASKLRSASLWPYTYDTCDVGTVANQTINGQPVAATIDGDHKRGGVLSYLPGQKLSRCTCKGEDHPGPMHPDGTFVGRSAPEIDVFEAQARINQNTLVADVSQSAQWAPFNHAYVWDNSTQNMIIADPTITRQNNFVGSATQQATSVTTDTDQNCYEFSGGCYSVYGFEYKPGFDEGYITWVSNGKLSWTLRGAGLGPDPLVQIGSRPVPQEPMYLIMNLGMSRNFGPVDLANLPFPARMRVDYIRVYQPKDQINIGCNPKDFPTTDYINRHIEAYTDSNLTTWLTDYQQPWPKNSFLGQC</sequence>
<evidence type="ECO:0000256" key="5">
    <source>
        <dbReference type="ARBA" id="ARBA00022989"/>
    </source>
</evidence>
<keyword evidence="4" id="KW-0735">Signal-anchor</keyword>
<dbReference type="InterPro" id="IPR013320">
    <property type="entry name" value="ConA-like_dom_sf"/>
</dbReference>
<evidence type="ECO:0000256" key="6">
    <source>
        <dbReference type="ARBA" id="ARBA00023136"/>
    </source>
</evidence>
<reference evidence="10 11" key="1">
    <citation type="journal article" date="2020" name="ISME J.">
        <title>Uncovering the hidden diversity of litter-decomposition mechanisms in mushroom-forming fungi.</title>
        <authorList>
            <person name="Floudas D."/>
            <person name="Bentzer J."/>
            <person name="Ahren D."/>
            <person name="Johansson T."/>
            <person name="Persson P."/>
            <person name="Tunlid A."/>
        </authorList>
    </citation>
    <scope>NUCLEOTIDE SEQUENCE [LARGE SCALE GENOMIC DNA]</scope>
    <source>
        <strain evidence="10 11">CBS 146.42</strain>
    </source>
</reference>
<evidence type="ECO:0000256" key="2">
    <source>
        <dbReference type="ARBA" id="ARBA00010962"/>
    </source>
</evidence>